<dbReference type="Gene3D" id="1.10.10.60">
    <property type="entry name" value="Homeodomain-like"/>
    <property type="match status" value="2"/>
</dbReference>
<dbReference type="Proteomes" id="UP001255246">
    <property type="component" value="Unassembled WGS sequence"/>
</dbReference>
<organism evidence="5 6">
    <name type="scientific">Croceitalea rosinachiae</name>
    <dbReference type="NCBI Taxonomy" id="3075596"/>
    <lineage>
        <taxon>Bacteria</taxon>
        <taxon>Pseudomonadati</taxon>
        <taxon>Bacteroidota</taxon>
        <taxon>Flavobacteriia</taxon>
        <taxon>Flavobacteriales</taxon>
        <taxon>Flavobacteriaceae</taxon>
        <taxon>Croceitalea</taxon>
    </lineage>
</organism>
<keyword evidence="2" id="KW-0238">DNA-binding</keyword>
<dbReference type="InterPro" id="IPR020449">
    <property type="entry name" value="Tscrpt_reg_AraC-type_HTH"/>
</dbReference>
<name>A0ABU3ACG0_9FLAO</name>
<evidence type="ECO:0000259" key="4">
    <source>
        <dbReference type="PROSITE" id="PS01124"/>
    </source>
</evidence>
<dbReference type="PANTHER" id="PTHR43280">
    <property type="entry name" value="ARAC-FAMILY TRANSCRIPTIONAL REGULATOR"/>
    <property type="match status" value="1"/>
</dbReference>
<dbReference type="RefSeq" id="WP_311352049.1">
    <property type="nucleotide sequence ID" value="NZ_JAVRHR010000003.1"/>
</dbReference>
<dbReference type="InterPro" id="IPR018060">
    <property type="entry name" value="HTH_AraC"/>
</dbReference>
<dbReference type="PROSITE" id="PS01124">
    <property type="entry name" value="HTH_ARAC_FAMILY_2"/>
    <property type="match status" value="1"/>
</dbReference>
<evidence type="ECO:0000313" key="5">
    <source>
        <dbReference type="EMBL" id="MDT0607870.1"/>
    </source>
</evidence>
<dbReference type="PANTHER" id="PTHR43280:SF27">
    <property type="entry name" value="TRANSCRIPTIONAL REGULATOR MTLR"/>
    <property type="match status" value="1"/>
</dbReference>
<proteinExistence type="predicted"/>
<evidence type="ECO:0000313" key="6">
    <source>
        <dbReference type="Proteomes" id="UP001255246"/>
    </source>
</evidence>
<dbReference type="PRINTS" id="PR00032">
    <property type="entry name" value="HTHARAC"/>
</dbReference>
<evidence type="ECO:0000256" key="3">
    <source>
        <dbReference type="ARBA" id="ARBA00023163"/>
    </source>
</evidence>
<keyword evidence="3" id="KW-0804">Transcription</keyword>
<dbReference type="SUPFAM" id="SSF46689">
    <property type="entry name" value="Homeodomain-like"/>
    <property type="match status" value="2"/>
</dbReference>
<keyword evidence="1" id="KW-0805">Transcription regulation</keyword>
<accession>A0ABU3ACG0</accession>
<feature type="domain" description="HTH araC/xylS-type" evidence="4">
    <location>
        <begin position="183"/>
        <end position="281"/>
    </location>
</feature>
<evidence type="ECO:0000256" key="1">
    <source>
        <dbReference type="ARBA" id="ARBA00023015"/>
    </source>
</evidence>
<reference evidence="5 6" key="1">
    <citation type="submission" date="2023-09" db="EMBL/GenBank/DDBJ databases">
        <authorList>
            <person name="Rey-Velasco X."/>
        </authorList>
    </citation>
    <scope>NUCLEOTIDE SEQUENCE [LARGE SCALE GENOMIC DNA]</scope>
    <source>
        <strain evidence="5 6">F388</strain>
    </source>
</reference>
<dbReference type="SMART" id="SM00342">
    <property type="entry name" value="HTH_ARAC"/>
    <property type="match status" value="1"/>
</dbReference>
<dbReference type="Pfam" id="PF12833">
    <property type="entry name" value="HTH_18"/>
    <property type="match status" value="1"/>
</dbReference>
<comment type="caution">
    <text evidence="5">The sequence shown here is derived from an EMBL/GenBank/DDBJ whole genome shotgun (WGS) entry which is preliminary data.</text>
</comment>
<evidence type="ECO:0000256" key="2">
    <source>
        <dbReference type="ARBA" id="ARBA00023125"/>
    </source>
</evidence>
<dbReference type="PROSITE" id="PS00041">
    <property type="entry name" value="HTH_ARAC_FAMILY_1"/>
    <property type="match status" value="1"/>
</dbReference>
<dbReference type="InterPro" id="IPR009057">
    <property type="entry name" value="Homeodomain-like_sf"/>
</dbReference>
<sequence>MLRKYQREITNLSPQDSFLVINRFRDTFDYPVHFHPELELNFILNGKGMQRTVGFSIEEIDDYELVLVGSNVYHAWKMHNCTHSVHEVTIQFHNDLFEDNLTRRSVMRPFREMMNRSIHGIHFDKKETKKISQRIINVSELEGFEYFLEMFSILYDLSMTKNQRLLSVSKISRDDFDNSDRIQLFYNFIQENYANKITLDQVSNMLNMSKVSFNRFIKKSTERTFVEYLNDIRVENASRMLAEEEQGISEIAYKCGFYNIANFNRIFKKIKGCTPSQYRKEFYRLTRIH</sequence>
<gene>
    <name evidence="5" type="ORF">RM706_12550</name>
</gene>
<keyword evidence="6" id="KW-1185">Reference proteome</keyword>
<protein>
    <submittedName>
        <fullName evidence="5">AraC family transcriptional regulator</fullName>
    </submittedName>
</protein>
<dbReference type="EMBL" id="JAVRHR010000003">
    <property type="protein sequence ID" value="MDT0607870.1"/>
    <property type="molecule type" value="Genomic_DNA"/>
</dbReference>
<dbReference type="InterPro" id="IPR018062">
    <property type="entry name" value="HTH_AraC-typ_CS"/>
</dbReference>